<dbReference type="InterPro" id="IPR010310">
    <property type="entry name" value="T7SS_ESAT-6-like"/>
</dbReference>
<organism evidence="2 3">
    <name type="scientific">Actinokineospora guangxiensis</name>
    <dbReference type="NCBI Taxonomy" id="1490288"/>
    <lineage>
        <taxon>Bacteria</taxon>
        <taxon>Bacillati</taxon>
        <taxon>Actinomycetota</taxon>
        <taxon>Actinomycetes</taxon>
        <taxon>Pseudonocardiales</taxon>
        <taxon>Pseudonocardiaceae</taxon>
        <taxon>Actinokineospora</taxon>
    </lineage>
</organism>
<name>A0ABW0EYY7_9PSEU</name>
<reference evidence="3" key="1">
    <citation type="journal article" date="2019" name="Int. J. Syst. Evol. Microbiol.">
        <title>The Global Catalogue of Microorganisms (GCM) 10K type strain sequencing project: providing services to taxonomists for standard genome sequencing and annotation.</title>
        <authorList>
            <consortium name="The Broad Institute Genomics Platform"/>
            <consortium name="The Broad Institute Genome Sequencing Center for Infectious Disease"/>
            <person name="Wu L."/>
            <person name="Ma J."/>
        </authorList>
    </citation>
    <scope>NUCLEOTIDE SEQUENCE [LARGE SCALE GENOMIC DNA]</scope>
    <source>
        <strain evidence="3">CCUG 59778</strain>
    </source>
</reference>
<sequence>MIRYDYEAIDVAISMMQKKAQEIANQTDEQQQQVKAIMVGWEGSTALAYNALCDDLEKDLRENVGILEQLKATFQQGANDMQDMDARGGKNVYS</sequence>
<dbReference type="EMBL" id="JBHSKF010000021">
    <property type="protein sequence ID" value="MFC5291141.1"/>
    <property type="molecule type" value="Genomic_DNA"/>
</dbReference>
<evidence type="ECO:0000256" key="1">
    <source>
        <dbReference type="RuleBase" id="RU362001"/>
    </source>
</evidence>
<comment type="similarity">
    <text evidence="1">Belongs to the WXG100 family.</text>
</comment>
<dbReference type="SUPFAM" id="SSF140453">
    <property type="entry name" value="EsxAB dimer-like"/>
    <property type="match status" value="1"/>
</dbReference>
<accession>A0ABW0EYY7</accession>
<dbReference type="Proteomes" id="UP001596157">
    <property type="component" value="Unassembled WGS sequence"/>
</dbReference>
<evidence type="ECO:0000313" key="2">
    <source>
        <dbReference type="EMBL" id="MFC5291141.1"/>
    </source>
</evidence>
<dbReference type="Gene3D" id="1.10.287.1060">
    <property type="entry name" value="ESAT-6-like"/>
    <property type="match status" value="1"/>
</dbReference>
<dbReference type="Pfam" id="PF06013">
    <property type="entry name" value="WXG100"/>
    <property type="match status" value="1"/>
</dbReference>
<dbReference type="NCBIfam" id="TIGR03930">
    <property type="entry name" value="WXG100_ESAT6"/>
    <property type="match status" value="1"/>
</dbReference>
<evidence type="ECO:0000313" key="3">
    <source>
        <dbReference type="Proteomes" id="UP001596157"/>
    </source>
</evidence>
<comment type="caution">
    <text evidence="2">The sequence shown here is derived from an EMBL/GenBank/DDBJ whole genome shotgun (WGS) entry which is preliminary data.</text>
</comment>
<dbReference type="RefSeq" id="WP_378251054.1">
    <property type="nucleotide sequence ID" value="NZ_JBHSKF010000021.1"/>
</dbReference>
<dbReference type="InterPro" id="IPR036689">
    <property type="entry name" value="ESAT-6-like_sf"/>
</dbReference>
<keyword evidence="3" id="KW-1185">Reference proteome</keyword>
<proteinExistence type="inferred from homology"/>
<protein>
    <recommendedName>
        <fullName evidence="1">ESAT-6-like protein</fullName>
    </recommendedName>
</protein>
<gene>
    <name evidence="2" type="ORF">ACFPM7_29170</name>
</gene>